<reference evidence="2" key="1">
    <citation type="journal article" date="2010" name="Science">
        <title>Plasticity of animal genome architecture unmasked by rapid evolution of a pelagic tunicate.</title>
        <authorList>
            <person name="Denoeud F."/>
            <person name="Henriet S."/>
            <person name="Mungpakdee S."/>
            <person name="Aury J.M."/>
            <person name="Da Silva C."/>
            <person name="Brinkmann H."/>
            <person name="Mikhaleva J."/>
            <person name="Olsen L.C."/>
            <person name="Jubin C."/>
            <person name="Canestro C."/>
            <person name="Bouquet J.M."/>
            <person name="Danks G."/>
            <person name="Poulain J."/>
            <person name="Campsteijn C."/>
            <person name="Adamski M."/>
            <person name="Cross I."/>
            <person name="Yadetie F."/>
            <person name="Muffato M."/>
            <person name="Louis A."/>
            <person name="Butcher S."/>
            <person name="Tsagkogeorga G."/>
            <person name="Konrad A."/>
            <person name="Singh S."/>
            <person name="Jensen M.F."/>
            <person name="Cong E.H."/>
            <person name="Eikeseth-Otteraa H."/>
            <person name="Noel B."/>
            <person name="Anthouard V."/>
            <person name="Porcel B.M."/>
            <person name="Kachouri-Lafond R."/>
            <person name="Nishino A."/>
            <person name="Ugolini M."/>
            <person name="Chourrout P."/>
            <person name="Nishida H."/>
            <person name="Aasland R."/>
            <person name="Huzurbazar S."/>
            <person name="Westhof E."/>
            <person name="Delsuc F."/>
            <person name="Lehrach H."/>
            <person name="Reinhardt R."/>
            <person name="Weissenbach J."/>
            <person name="Roy S.W."/>
            <person name="Artiguenave F."/>
            <person name="Postlethwait J.H."/>
            <person name="Manak J.R."/>
            <person name="Thompson E.M."/>
            <person name="Jaillon O."/>
            <person name="Du Pasquier L."/>
            <person name="Boudinot P."/>
            <person name="Liberles D.A."/>
            <person name="Volff J.N."/>
            <person name="Philippe H."/>
            <person name="Lenhard B."/>
            <person name="Roest Crollius H."/>
            <person name="Wincker P."/>
            <person name="Chourrout D."/>
        </authorList>
    </citation>
    <scope>NUCLEOTIDE SEQUENCE [LARGE SCALE GENOMIC DNA]</scope>
</reference>
<dbReference type="EMBL" id="FN655683">
    <property type="protein sequence ID" value="CBY39864.1"/>
    <property type="molecule type" value="Genomic_DNA"/>
</dbReference>
<dbReference type="Proteomes" id="UP000011014">
    <property type="component" value="Unassembled WGS sequence"/>
</dbReference>
<sequence length="77" mass="8428">MATVSAGASPNVNNHYSTETSTKMHKTFQRSSTGVDQVTGWAVNNKPVFLAEAPLSKELSNSMPRFERKAEKAILCE</sequence>
<proteinExistence type="predicted"/>
<feature type="compositionally biased region" description="Polar residues" evidence="1">
    <location>
        <begin position="1"/>
        <end position="21"/>
    </location>
</feature>
<accession>E4YWM9</accession>
<feature type="region of interest" description="Disordered" evidence="1">
    <location>
        <begin position="1"/>
        <end position="31"/>
    </location>
</feature>
<protein>
    <submittedName>
        <fullName evidence="2">Uncharacterized protein</fullName>
    </submittedName>
</protein>
<evidence type="ECO:0000256" key="1">
    <source>
        <dbReference type="SAM" id="MobiDB-lite"/>
    </source>
</evidence>
<dbReference type="AlphaFoldDB" id="E4YWM9"/>
<organism evidence="2">
    <name type="scientific">Oikopleura dioica</name>
    <name type="common">Tunicate</name>
    <dbReference type="NCBI Taxonomy" id="34765"/>
    <lineage>
        <taxon>Eukaryota</taxon>
        <taxon>Metazoa</taxon>
        <taxon>Chordata</taxon>
        <taxon>Tunicata</taxon>
        <taxon>Appendicularia</taxon>
        <taxon>Copelata</taxon>
        <taxon>Oikopleuridae</taxon>
        <taxon>Oikopleura</taxon>
    </lineage>
</organism>
<evidence type="ECO:0000313" key="2">
    <source>
        <dbReference type="EMBL" id="CBY39864.1"/>
    </source>
</evidence>
<gene>
    <name evidence="2" type="ORF">GSOID_T00020459001</name>
</gene>
<name>E4YWM9_OIKDI</name>